<keyword evidence="3" id="KW-1185">Reference proteome</keyword>
<feature type="domain" description="Toxin YqcG C-terminal" evidence="1">
    <location>
        <begin position="1"/>
        <end position="47"/>
    </location>
</feature>
<evidence type="ECO:0000313" key="2">
    <source>
        <dbReference type="EMBL" id="MSS84579.1"/>
    </source>
</evidence>
<accession>A0A6N7VS18</accession>
<proteinExistence type="predicted"/>
<gene>
    <name evidence="2" type="ORF">FYJ24_07345</name>
</gene>
<dbReference type="Pfam" id="PF14410">
    <property type="entry name" value="GH-E"/>
    <property type="match status" value="1"/>
</dbReference>
<name>A0A6N7VS18_9ACTO</name>
<dbReference type="InterPro" id="IPR026835">
    <property type="entry name" value="YqcG_C"/>
</dbReference>
<evidence type="ECO:0000313" key="3">
    <source>
        <dbReference type="Proteomes" id="UP000470875"/>
    </source>
</evidence>
<dbReference type="AlphaFoldDB" id="A0A6N7VS18"/>
<sequence length="50" mass="6065">MGHIPEARYANLREEYLSGKISKEEFLKKYRNPENYRVEDPLRNQSHIDE</sequence>
<comment type="caution">
    <text evidence="2">The sequence shown here is derived from an EMBL/GenBank/DDBJ whole genome shotgun (WGS) entry which is preliminary data.</text>
</comment>
<organism evidence="2 3">
    <name type="scientific">Scrofimicrobium canadense</name>
    <dbReference type="NCBI Taxonomy" id="2652290"/>
    <lineage>
        <taxon>Bacteria</taxon>
        <taxon>Bacillati</taxon>
        <taxon>Actinomycetota</taxon>
        <taxon>Actinomycetes</taxon>
        <taxon>Actinomycetales</taxon>
        <taxon>Actinomycetaceae</taxon>
        <taxon>Scrofimicrobium</taxon>
    </lineage>
</organism>
<reference evidence="2 3" key="1">
    <citation type="submission" date="2019-08" db="EMBL/GenBank/DDBJ databases">
        <title>In-depth cultivation of the pig gut microbiome towards novel bacterial diversity and tailored functional studies.</title>
        <authorList>
            <person name="Wylensek D."/>
            <person name="Hitch T.C.A."/>
            <person name="Clavel T."/>
        </authorList>
    </citation>
    <scope>NUCLEOTIDE SEQUENCE [LARGE SCALE GENOMIC DNA]</scope>
    <source>
        <strain evidence="2 3">WB03_NA08</strain>
    </source>
</reference>
<dbReference type="EMBL" id="VULO01000008">
    <property type="protein sequence ID" value="MSS84579.1"/>
    <property type="molecule type" value="Genomic_DNA"/>
</dbReference>
<protein>
    <recommendedName>
        <fullName evidence="1">Toxin YqcG C-terminal domain-containing protein</fullName>
    </recommendedName>
</protein>
<evidence type="ECO:0000259" key="1">
    <source>
        <dbReference type="Pfam" id="PF14410"/>
    </source>
</evidence>
<dbReference type="Proteomes" id="UP000470875">
    <property type="component" value="Unassembled WGS sequence"/>
</dbReference>